<protein>
    <recommendedName>
        <fullName evidence="3">Dipeptidylpeptidase IV N-terminal domain-containing protein</fullName>
    </recommendedName>
</protein>
<dbReference type="SUPFAM" id="SSF82171">
    <property type="entry name" value="DPP6 N-terminal domain-like"/>
    <property type="match status" value="1"/>
</dbReference>
<proteinExistence type="predicted"/>
<dbReference type="AlphaFoldDB" id="A0A0S8G300"/>
<evidence type="ECO:0000313" key="1">
    <source>
        <dbReference type="EMBL" id="KPK67381.1"/>
    </source>
</evidence>
<name>A0A0S8G300_UNCW3</name>
<dbReference type="Proteomes" id="UP000051096">
    <property type="component" value="Unassembled WGS sequence"/>
</dbReference>
<evidence type="ECO:0008006" key="3">
    <source>
        <dbReference type="Google" id="ProtNLM"/>
    </source>
</evidence>
<accession>A0A0S8G300</accession>
<comment type="caution">
    <text evidence="1">The sequence shown here is derived from an EMBL/GenBank/DDBJ whole genome shotgun (WGS) entry which is preliminary data.</text>
</comment>
<dbReference type="EMBL" id="LJUO01000224">
    <property type="protein sequence ID" value="KPK67381.1"/>
    <property type="molecule type" value="Genomic_DNA"/>
</dbReference>
<reference evidence="1 2" key="1">
    <citation type="journal article" date="2015" name="Microbiome">
        <title>Genomic resolution of linkages in carbon, nitrogen, and sulfur cycling among widespread estuary sediment bacteria.</title>
        <authorList>
            <person name="Baker B.J."/>
            <person name="Lazar C.S."/>
            <person name="Teske A.P."/>
            <person name="Dick G.J."/>
        </authorList>
    </citation>
    <scope>NUCLEOTIDE SEQUENCE [LARGE SCALE GENOMIC DNA]</scope>
    <source>
        <strain evidence="1">SM23_60</strain>
    </source>
</reference>
<sequence length="233" mass="27294">MIFFFCVNMLVFQSGDTLFFEEQGRTVELWVLGEEVDADSTVHKRRIRQAKVSPDNRRFLVHTFVVDGNYEYEHSEIVFYSAAQEELLREAYSGDEKVLYESSGVYDSLFIVAVGDKYNRDPSVRVIADGYATVIFERGTWQRIVSVELSSNNKYLVFHTRKHYSRKLWDYIYFKDLTTLNDWEYQFPTCLSCKRTNISLAINDDGQVEAVHKAEHRVFSKEGKLIDIFLQID</sequence>
<evidence type="ECO:0000313" key="2">
    <source>
        <dbReference type="Proteomes" id="UP000051096"/>
    </source>
</evidence>
<organism evidence="1 2">
    <name type="scientific">candidate division WOR_3 bacterium SM23_60</name>
    <dbReference type="NCBI Taxonomy" id="1703780"/>
    <lineage>
        <taxon>Bacteria</taxon>
        <taxon>Bacteria division WOR-3</taxon>
    </lineage>
</organism>
<gene>
    <name evidence="1" type="ORF">AMJ87_13440</name>
</gene>